<dbReference type="InterPro" id="IPR001128">
    <property type="entry name" value="Cyt_P450"/>
</dbReference>
<keyword evidence="3 4" id="KW-0408">Iron</keyword>
<dbReference type="Proteomes" id="UP000612055">
    <property type="component" value="Unassembled WGS sequence"/>
</dbReference>
<feature type="compositionally biased region" description="Low complexity" evidence="5">
    <location>
        <begin position="181"/>
        <end position="214"/>
    </location>
</feature>
<comment type="similarity">
    <text evidence="2 4">Belongs to the cytochrome P450 family.</text>
</comment>
<dbReference type="PROSITE" id="PS00086">
    <property type="entry name" value="CYTOCHROME_P450"/>
    <property type="match status" value="1"/>
</dbReference>
<dbReference type="Gene3D" id="1.10.630.10">
    <property type="entry name" value="Cytochrome P450"/>
    <property type="match status" value="1"/>
</dbReference>
<evidence type="ECO:0008006" key="8">
    <source>
        <dbReference type="Google" id="ProtNLM"/>
    </source>
</evidence>
<comment type="cofactor">
    <cofactor evidence="1 3">
        <name>heme</name>
        <dbReference type="ChEBI" id="CHEBI:30413"/>
    </cofactor>
</comment>
<dbReference type="OrthoDB" id="1470350at2759"/>
<feature type="binding site" description="axial binding residue" evidence="3">
    <location>
        <position position="476"/>
    </location>
    <ligand>
        <name>heme</name>
        <dbReference type="ChEBI" id="CHEBI:30413"/>
    </ligand>
    <ligandPart>
        <name>Fe</name>
        <dbReference type="ChEBI" id="CHEBI:18248"/>
    </ligandPart>
</feature>
<dbReference type="PANTHER" id="PTHR24305">
    <property type="entry name" value="CYTOCHROME P450"/>
    <property type="match status" value="1"/>
</dbReference>
<feature type="region of interest" description="Disordered" evidence="5">
    <location>
        <begin position="1"/>
        <end position="32"/>
    </location>
</feature>
<dbReference type="PANTHER" id="PTHR24305:SF166">
    <property type="entry name" value="CYTOCHROME P450 12A4, MITOCHONDRIAL-RELATED"/>
    <property type="match status" value="1"/>
</dbReference>
<reference evidence="6" key="1">
    <citation type="journal article" date="2020" name="bioRxiv">
        <title>Comparative genomics of Chlamydomonas.</title>
        <authorList>
            <person name="Craig R.J."/>
            <person name="Hasan A.R."/>
            <person name="Ness R.W."/>
            <person name="Keightley P.D."/>
        </authorList>
    </citation>
    <scope>NUCLEOTIDE SEQUENCE</scope>
    <source>
        <strain evidence="6">CCAP 11/70</strain>
    </source>
</reference>
<evidence type="ECO:0000256" key="4">
    <source>
        <dbReference type="RuleBase" id="RU000461"/>
    </source>
</evidence>
<comment type="caution">
    <text evidence="6">The sequence shown here is derived from an EMBL/GenBank/DDBJ whole genome shotgun (WGS) entry which is preliminary data.</text>
</comment>
<dbReference type="GO" id="GO:0020037">
    <property type="term" value="F:heme binding"/>
    <property type="evidence" value="ECO:0007669"/>
    <property type="project" value="InterPro"/>
</dbReference>
<feature type="region of interest" description="Disordered" evidence="5">
    <location>
        <begin position="421"/>
        <end position="455"/>
    </location>
</feature>
<dbReference type="EMBL" id="JAEHOE010000087">
    <property type="protein sequence ID" value="KAG2488104.1"/>
    <property type="molecule type" value="Genomic_DNA"/>
</dbReference>
<dbReference type="InterPro" id="IPR036396">
    <property type="entry name" value="Cyt_P450_sf"/>
</dbReference>
<feature type="compositionally biased region" description="Pro residues" evidence="5">
    <location>
        <begin position="60"/>
        <end position="73"/>
    </location>
</feature>
<keyword evidence="7" id="KW-1185">Reference proteome</keyword>
<dbReference type="InterPro" id="IPR050121">
    <property type="entry name" value="Cytochrome_P450_monoxygenase"/>
</dbReference>
<evidence type="ECO:0000313" key="6">
    <source>
        <dbReference type="EMBL" id="KAG2488104.1"/>
    </source>
</evidence>
<evidence type="ECO:0000256" key="3">
    <source>
        <dbReference type="PIRSR" id="PIRSR602401-1"/>
    </source>
</evidence>
<name>A0A835XYQ5_9CHLO</name>
<dbReference type="Pfam" id="PF00067">
    <property type="entry name" value="p450"/>
    <property type="match status" value="1"/>
</dbReference>
<proteinExistence type="inferred from homology"/>
<protein>
    <recommendedName>
        <fullName evidence="8">Cytochrome P450</fullName>
    </recommendedName>
</protein>
<evidence type="ECO:0000256" key="2">
    <source>
        <dbReference type="ARBA" id="ARBA00010617"/>
    </source>
</evidence>
<feature type="region of interest" description="Disordered" evidence="5">
    <location>
        <begin position="512"/>
        <end position="549"/>
    </location>
</feature>
<evidence type="ECO:0000313" key="7">
    <source>
        <dbReference type="Proteomes" id="UP000612055"/>
    </source>
</evidence>
<dbReference type="PRINTS" id="PR00463">
    <property type="entry name" value="EP450I"/>
</dbReference>
<dbReference type="InterPro" id="IPR017972">
    <property type="entry name" value="Cyt_P450_CS"/>
</dbReference>
<evidence type="ECO:0000256" key="5">
    <source>
        <dbReference type="SAM" id="MobiDB-lite"/>
    </source>
</evidence>
<evidence type="ECO:0000256" key="1">
    <source>
        <dbReference type="ARBA" id="ARBA00001971"/>
    </source>
</evidence>
<feature type="region of interest" description="Disordered" evidence="5">
    <location>
        <begin position="84"/>
        <end position="141"/>
    </location>
</feature>
<dbReference type="InterPro" id="IPR002401">
    <property type="entry name" value="Cyt_P450_E_grp-I"/>
</dbReference>
<organism evidence="6 7">
    <name type="scientific">Edaphochlamys debaryana</name>
    <dbReference type="NCBI Taxonomy" id="47281"/>
    <lineage>
        <taxon>Eukaryota</taxon>
        <taxon>Viridiplantae</taxon>
        <taxon>Chlorophyta</taxon>
        <taxon>core chlorophytes</taxon>
        <taxon>Chlorophyceae</taxon>
        <taxon>CS clade</taxon>
        <taxon>Chlamydomonadales</taxon>
        <taxon>Chlamydomonadales incertae sedis</taxon>
        <taxon>Edaphochlamys</taxon>
    </lineage>
</organism>
<sequence length="579" mass="57967">MDPSLPRGRRSPRRSLAEAEAAATKVEDGGGAAAAGITASGGIGEGGAAAVALGAEGGACPPPLPPPLPPPPVLLRCAAAEVVRRRRPAEPRAPAQDPSGPYHGRDRTTRPSQDAPSPPRSPAADSKEPQPMPPALPRSLHSCASSCSLATASSASSSLSLSSTSFTCVLPAPSLSASDLAPHPATTTMPATQNAPSATDPSAPAAKPSAATTSTSYTSATPAFALPATRASGAMSTLSPASSSTSAFAQPATPSAAASTSAGPAAAVASTTAAEVADLVSVGFSLIAMGHENTSGAAAWALTLLAAHPGSQRRLRAELESELGLSGAAVTDGSMAGAVRSPYVYGALARLPYLGAVVQEALRLFPPVPVLSRQSAGPAGARAGGCDVRPGEELLVSPYVLHRLPGLWDRPHEFRPERFLERASGSGSGNGDSGCSSEGPDSVNGRIGGGGYGGEATTEAWRRGPFMAFGSGPRTCIGAAFGLAEVKLLVAHVILRYDMDLVDQDLMRQMDLHDGGPGRGSGPGAGRPEGTGLSGGGGQVYAGAVRDGPGAGGLPQRLFVSLRPAQGLGVRFRPRSHTS</sequence>
<dbReference type="GO" id="GO:0005506">
    <property type="term" value="F:iron ion binding"/>
    <property type="evidence" value="ECO:0007669"/>
    <property type="project" value="InterPro"/>
</dbReference>
<keyword evidence="4" id="KW-0503">Monooxygenase</keyword>
<feature type="region of interest" description="Disordered" evidence="5">
    <location>
        <begin position="54"/>
        <end position="73"/>
    </location>
</feature>
<feature type="region of interest" description="Disordered" evidence="5">
    <location>
        <begin position="179"/>
        <end position="214"/>
    </location>
</feature>
<accession>A0A835XYQ5</accession>
<gene>
    <name evidence="6" type="ORF">HYH03_013254</name>
</gene>
<dbReference type="GO" id="GO:0004497">
    <property type="term" value="F:monooxygenase activity"/>
    <property type="evidence" value="ECO:0007669"/>
    <property type="project" value="UniProtKB-KW"/>
</dbReference>
<dbReference type="SUPFAM" id="SSF48264">
    <property type="entry name" value="Cytochrome P450"/>
    <property type="match status" value="1"/>
</dbReference>
<dbReference type="AlphaFoldDB" id="A0A835XYQ5"/>
<dbReference type="PRINTS" id="PR00385">
    <property type="entry name" value="P450"/>
</dbReference>
<keyword evidence="3 4" id="KW-0479">Metal-binding</keyword>
<feature type="compositionally biased region" description="Gly residues" evidence="5">
    <location>
        <begin position="517"/>
        <end position="540"/>
    </location>
</feature>
<keyword evidence="4" id="KW-0560">Oxidoreductase</keyword>
<dbReference type="GO" id="GO:0016705">
    <property type="term" value="F:oxidoreductase activity, acting on paired donors, with incorporation or reduction of molecular oxygen"/>
    <property type="evidence" value="ECO:0007669"/>
    <property type="project" value="InterPro"/>
</dbReference>
<keyword evidence="3 4" id="KW-0349">Heme</keyword>